<evidence type="ECO:0000256" key="1">
    <source>
        <dbReference type="SAM" id="MobiDB-lite"/>
    </source>
</evidence>
<keyword evidence="3" id="KW-1185">Reference proteome</keyword>
<evidence type="ECO:0000313" key="2">
    <source>
        <dbReference type="EMBL" id="KAF5252449.1"/>
    </source>
</evidence>
<accession>A0A8H4ZTF3</accession>
<sequence length="106" mass="12489">MTETIEGYYQDPEFTSQDMFDLLEFPLDHFKRLGHLREEERYPVMKAALFTLWAVCRVCQALKSDQGRHETLPKTSPYRDHERHDRDGQQLEAEKAKASSAEQTEK</sequence>
<feature type="region of interest" description="Disordered" evidence="1">
    <location>
        <begin position="66"/>
        <end position="106"/>
    </location>
</feature>
<organism evidence="2 3">
    <name type="scientific">Fusarium anthophilum</name>
    <dbReference type="NCBI Taxonomy" id="48485"/>
    <lineage>
        <taxon>Eukaryota</taxon>
        <taxon>Fungi</taxon>
        <taxon>Dikarya</taxon>
        <taxon>Ascomycota</taxon>
        <taxon>Pezizomycotina</taxon>
        <taxon>Sordariomycetes</taxon>
        <taxon>Hypocreomycetidae</taxon>
        <taxon>Hypocreales</taxon>
        <taxon>Nectriaceae</taxon>
        <taxon>Fusarium</taxon>
        <taxon>Fusarium fujikuroi species complex</taxon>
    </lineage>
</organism>
<reference evidence="2 3" key="1">
    <citation type="journal article" date="2020" name="BMC Genomics">
        <title>Correction to: Identification and distribution of gene clusters required for synthesis of sphingolipid metabolism inhibitors in diverse species of the filamentous fungus Fusarium.</title>
        <authorList>
            <person name="Kim H.S."/>
            <person name="Lohmar J.M."/>
            <person name="Busman M."/>
            <person name="Brown D.W."/>
            <person name="Naumann T.A."/>
            <person name="Divon H.H."/>
            <person name="Lysoe E."/>
            <person name="Uhlig S."/>
            <person name="Proctor R.H."/>
        </authorList>
    </citation>
    <scope>NUCLEOTIDE SEQUENCE [LARGE SCALE GENOMIC DNA]</scope>
    <source>
        <strain evidence="2 3">NRRL 25214</strain>
    </source>
</reference>
<comment type="caution">
    <text evidence="2">The sequence shown here is derived from an EMBL/GenBank/DDBJ whole genome shotgun (WGS) entry which is preliminary data.</text>
</comment>
<dbReference type="AlphaFoldDB" id="A0A8H4ZTF3"/>
<dbReference type="EMBL" id="JABEVY010000056">
    <property type="protein sequence ID" value="KAF5252449.1"/>
    <property type="molecule type" value="Genomic_DNA"/>
</dbReference>
<gene>
    <name evidence="2" type="ORF">FANTH_2585</name>
</gene>
<dbReference type="Proteomes" id="UP000573603">
    <property type="component" value="Unassembled WGS sequence"/>
</dbReference>
<name>A0A8H4ZTF3_9HYPO</name>
<proteinExistence type="predicted"/>
<protein>
    <submittedName>
        <fullName evidence="2">Uncharacterized protein</fullName>
    </submittedName>
</protein>
<evidence type="ECO:0000313" key="3">
    <source>
        <dbReference type="Proteomes" id="UP000573603"/>
    </source>
</evidence>